<evidence type="ECO:0000256" key="5">
    <source>
        <dbReference type="ARBA" id="ARBA00011661"/>
    </source>
</evidence>
<keyword evidence="8" id="KW-0378">Hydrolase</keyword>
<evidence type="ECO:0000256" key="1">
    <source>
        <dbReference type="ARBA" id="ARBA00001936"/>
    </source>
</evidence>
<evidence type="ECO:0000256" key="6">
    <source>
        <dbReference type="ARBA" id="ARBA00012552"/>
    </source>
</evidence>
<dbReference type="Pfam" id="PF18147">
    <property type="entry name" value="Suv3_C_1"/>
    <property type="match status" value="1"/>
</dbReference>
<feature type="domain" description="Helicase C-terminal" evidence="16">
    <location>
        <begin position="353"/>
        <end position="540"/>
    </location>
</feature>
<organism evidence="17 18">
    <name type="scientific">Musa balbisiana</name>
    <name type="common">Banana</name>
    <dbReference type="NCBI Taxonomy" id="52838"/>
    <lineage>
        <taxon>Eukaryota</taxon>
        <taxon>Viridiplantae</taxon>
        <taxon>Streptophyta</taxon>
        <taxon>Embryophyta</taxon>
        <taxon>Tracheophyta</taxon>
        <taxon>Spermatophyta</taxon>
        <taxon>Magnoliopsida</taxon>
        <taxon>Liliopsida</taxon>
        <taxon>Zingiberales</taxon>
        <taxon>Musaceae</taxon>
        <taxon>Musa</taxon>
    </lineage>
</organism>
<evidence type="ECO:0000259" key="16">
    <source>
        <dbReference type="PROSITE" id="PS51194"/>
    </source>
</evidence>
<keyword evidence="11" id="KW-0809">Transit peptide</keyword>
<gene>
    <name evidence="17" type="ORF">C4D60_Mb07t01760</name>
</gene>
<evidence type="ECO:0000256" key="15">
    <source>
        <dbReference type="ARBA" id="ARBA00047984"/>
    </source>
</evidence>
<evidence type="ECO:0000313" key="18">
    <source>
        <dbReference type="Proteomes" id="UP000317650"/>
    </source>
</evidence>
<evidence type="ECO:0000256" key="14">
    <source>
        <dbReference type="ARBA" id="ARBA00023271"/>
    </source>
</evidence>
<dbReference type="InterPro" id="IPR055206">
    <property type="entry name" value="DEXQc_SUV3"/>
</dbReference>
<keyword evidence="18" id="KW-1185">Reference proteome</keyword>
<name>A0A4S8JDE9_MUSBA</name>
<dbReference type="EMBL" id="PYDT01000005">
    <property type="protein sequence ID" value="THU59399.1"/>
    <property type="molecule type" value="Genomic_DNA"/>
</dbReference>
<evidence type="ECO:0000256" key="3">
    <source>
        <dbReference type="ARBA" id="ARBA00004123"/>
    </source>
</evidence>
<comment type="subunit">
    <text evidence="5">Homodimer; in free form. Component of the mitochondrial degradosome (mtEXO) complex which is a heteropentamer containing 2 copies of SUPV3L1 and 3 copies of PNPT1.</text>
</comment>
<dbReference type="Gene3D" id="1.20.272.40">
    <property type="match status" value="1"/>
</dbReference>
<evidence type="ECO:0000256" key="13">
    <source>
        <dbReference type="ARBA" id="ARBA00023242"/>
    </source>
</evidence>
<accession>A0A4S8JDE9</accession>
<dbReference type="PANTHER" id="PTHR12131">
    <property type="entry name" value="ATP-DEPENDENT RNA AND DNA HELICASE"/>
    <property type="match status" value="1"/>
</dbReference>
<dbReference type="SMART" id="SM00490">
    <property type="entry name" value="HELICc"/>
    <property type="match status" value="1"/>
</dbReference>
<comment type="catalytic activity">
    <reaction evidence="15">
        <text>ATP + H2O = ADP + phosphate + H(+)</text>
        <dbReference type="Rhea" id="RHEA:13065"/>
        <dbReference type="ChEBI" id="CHEBI:15377"/>
        <dbReference type="ChEBI" id="CHEBI:15378"/>
        <dbReference type="ChEBI" id="CHEBI:30616"/>
        <dbReference type="ChEBI" id="CHEBI:43474"/>
        <dbReference type="ChEBI" id="CHEBI:456216"/>
        <dbReference type="EC" id="3.6.4.13"/>
    </reaction>
</comment>
<dbReference type="GO" id="GO:0003724">
    <property type="term" value="F:RNA helicase activity"/>
    <property type="evidence" value="ECO:0007669"/>
    <property type="project" value="UniProtKB-EC"/>
</dbReference>
<dbReference type="InterPro" id="IPR022192">
    <property type="entry name" value="SUV3_C"/>
</dbReference>
<comment type="cofactor">
    <cofactor evidence="2">
        <name>Mg(2+)</name>
        <dbReference type="ChEBI" id="CHEBI:18420"/>
    </cofactor>
</comment>
<keyword evidence="7" id="KW-0547">Nucleotide-binding</keyword>
<evidence type="ECO:0000256" key="4">
    <source>
        <dbReference type="ARBA" id="ARBA00004436"/>
    </source>
</evidence>
<dbReference type="GO" id="GO:0016787">
    <property type="term" value="F:hydrolase activity"/>
    <property type="evidence" value="ECO:0007669"/>
    <property type="project" value="UniProtKB-KW"/>
</dbReference>
<protein>
    <recommendedName>
        <fullName evidence="6">RNA helicase</fullName>
        <ecNumber evidence="6">3.6.4.13</ecNumber>
    </recommendedName>
</protein>
<dbReference type="EC" id="3.6.4.13" evidence="6"/>
<keyword evidence="14" id="KW-1135">Mitochondrion nucleoid</keyword>
<dbReference type="Pfam" id="PF00271">
    <property type="entry name" value="Helicase_C"/>
    <property type="match status" value="1"/>
</dbReference>
<dbReference type="Gene3D" id="3.40.50.300">
    <property type="entry name" value="P-loop containing nucleotide triphosphate hydrolases"/>
    <property type="match status" value="3"/>
</dbReference>
<dbReference type="InterPro" id="IPR044774">
    <property type="entry name" value="Suv3_DEXQc"/>
</dbReference>
<dbReference type="GO" id="GO:0045025">
    <property type="term" value="C:mitochondrial degradosome"/>
    <property type="evidence" value="ECO:0007669"/>
    <property type="project" value="TreeGrafter"/>
</dbReference>
<dbReference type="InterPro" id="IPR027417">
    <property type="entry name" value="P-loop_NTPase"/>
</dbReference>
<dbReference type="FunFam" id="3.40.50.300:FF:001109">
    <property type="entry name" value="ATP-dependent RNA helicase suv3, mitochondrial"/>
    <property type="match status" value="1"/>
</dbReference>
<evidence type="ECO:0000256" key="9">
    <source>
        <dbReference type="ARBA" id="ARBA00022806"/>
    </source>
</evidence>
<keyword evidence="13" id="KW-0539">Nucleus</keyword>
<evidence type="ECO:0000256" key="2">
    <source>
        <dbReference type="ARBA" id="ARBA00001946"/>
    </source>
</evidence>
<evidence type="ECO:0000256" key="10">
    <source>
        <dbReference type="ARBA" id="ARBA00022840"/>
    </source>
</evidence>
<comment type="caution">
    <text evidence="17">The sequence shown here is derived from an EMBL/GenBank/DDBJ whole genome shotgun (WGS) entry which is preliminary data.</text>
</comment>
<dbReference type="FunFam" id="3.40.50.300:FF:003871">
    <property type="entry name" value="DExH-box ATP-dependent RNA helicase DExH18 mitochondrial"/>
    <property type="match status" value="1"/>
</dbReference>
<dbReference type="InterPro" id="IPR001650">
    <property type="entry name" value="Helicase_C-like"/>
</dbReference>
<reference evidence="17 18" key="1">
    <citation type="journal article" date="2019" name="Nat. Plants">
        <title>Genome sequencing of Musa balbisiana reveals subgenome evolution and function divergence in polyploid bananas.</title>
        <authorList>
            <person name="Yao X."/>
        </authorList>
    </citation>
    <scope>NUCLEOTIDE SEQUENCE [LARGE SCALE GENOMIC DNA]</scope>
    <source>
        <strain evidence="18">cv. DH-PKW</strain>
        <tissue evidence="17">Leaves</tissue>
    </source>
</reference>
<dbReference type="CDD" id="cd17913">
    <property type="entry name" value="DEXQc_Suv3"/>
    <property type="match status" value="1"/>
</dbReference>
<dbReference type="InterPro" id="IPR041082">
    <property type="entry name" value="Suv3_C_1"/>
</dbReference>
<dbReference type="SUPFAM" id="SSF52540">
    <property type="entry name" value="P-loop containing nucleoside triphosphate hydrolases"/>
    <property type="match status" value="1"/>
</dbReference>
<comment type="subcellular location">
    <subcellularLocation>
        <location evidence="4">Mitochondrion matrix</location>
        <location evidence="4">Mitochondrion nucleoid</location>
    </subcellularLocation>
    <subcellularLocation>
        <location evidence="3">Nucleus</location>
    </subcellularLocation>
</comment>
<evidence type="ECO:0000256" key="11">
    <source>
        <dbReference type="ARBA" id="ARBA00022946"/>
    </source>
</evidence>
<dbReference type="AlphaFoldDB" id="A0A4S8JDE9"/>
<dbReference type="FunFam" id="1.20.272.40:FF:000002">
    <property type="entry name" value="ATP-dependent RNA helicase SUV3, mitochondrial"/>
    <property type="match status" value="1"/>
</dbReference>
<dbReference type="GO" id="GO:0000965">
    <property type="term" value="P:mitochondrial RNA 3'-end processing"/>
    <property type="evidence" value="ECO:0007669"/>
    <property type="project" value="TreeGrafter"/>
</dbReference>
<dbReference type="Proteomes" id="UP000317650">
    <property type="component" value="Chromosome 7"/>
</dbReference>
<dbReference type="FunFam" id="1.20.58.1080:FF:000003">
    <property type="entry name" value="DExH-box ATP-dependent RNA helicase DExH16 mitochondrial"/>
    <property type="match status" value="1"/>
</dbReference>
<evidence type="ECO:0000256" key="8">
    <source>
        <dbReference type="ARBA" id="ARBA00022801"/>
    </source>
</evidence>
<dbReference type="STRING" id="52838.A0A4S8JDE9"/>
<keyword evidence="9" id="KW-0347">Helicase</keyword>
<evidence type="ECO:0000313" key="17">
    <source>
        <dbReference type="EMBL" id="THU59399.1"/>
    </source>
</evidence>
<keyword evidence="12" id="KW-0496">Mitochondrion</keyword>
<dbReference type="GO" id="GO:0005524">
    <property type="term" value="F:ATP binding"/>
    <property type="evidence" value="ECO:0007669"/>
    <property type="project" value="UniProtKB-KW"/>
</dbReference>
<proteinExistence type="predicted"/>
<dbReference type="PANTHER" id="PTHR12131:SF1">
    <property type="entry name" value="ATP-DEPENDENT RNA HELICASE SUPV3L1, MITOCHONDRIAL-RELATED"/>
    <property type="match status" value="1"/>
</dbReference>
<keyword evidence="10" id="KW-0067">ATP-binding</keyword>
<dbReference type="CDD" id="cd18805">
    <property type="entry name" value="SF2_C_suv3"/>
    <property type="match status" value="1"/>
</dbReference>
<evidence type="ECO:0000256" key="7">
    <source>
        <dbReference type="ARBA" id="ARBA00022741"/>
    </source>
</evidence>
<sequence length="731" mass="82375">MDTCYARAEELVCVRWARRLQLAAQIGLSRSIGLSRRRSFHWHGDRRFEVPTRGVTAATLSPSFLPAFLSSIHIPPWTSPGPLPLPPYSWPCLLDLDWIADQSELADVLLLSSLTTLLFNSAQITSLASLGGAKFVEVPDSMSCSIFLKLDFQLRLHAFSGLRCLSSFQSSGNFDLTDLTHPHTWYPLARRKKRNIFLHVGPTNSGKTHNALKRLESSSSGVYCGPLRLLAWEVAQRLNKANVPCNLITGQEREDIDGARHSSVTVEMADVTSEYQCAVVDEIQARFTISWRTAQYEWYVWSDRESGQAVYWYAPMYHISMVGCRTRGFSFTRALLGISADELHLCGDPAAVPLVQRIIEVTGDVIKVQYYERLSPLTPLKFPLGSFSNIRNGDCIVTFSRREIYKLKKKVESGGKHLCSVVYGSLPPETRTKQAKMFNDESSKFDILVASDAIGMGLNLNISRIIFSTLKKFDGQYTRELTVPEIKQIAGRAGRYGSNFSSGEVTCIDAEDLPLLHSSLESSSPLLERAGLFPTFDLLSLYSRLHSRMGFHGILEQFLEKAKLSPDYFIADCEEMLKVAAVVDELPLGLYDKYLFCISPVDMNDDIAAQGLTQFAENYAKKGVVRLREIFTPGTLEVPKSHNALKELESVHKVLDLYVWLSFRMEDSFPDREVASSQKAICSLLIEEFLERLGWQRQAKGNYQHNSLLLQQRIQSTMLHKYFPQIKVEST</sequence>
<dbReference type="GO" id="GO:0042645">
    <property type="term" value="C:mitochondrial nucleoid"/>
    <property type="evidence" value="ECO:0007669"/>
    <property type="project" value="UniProtKB-SubCell"/>
</dbReference>
<comment type="cofactor">
    <cofactor evidence="1">
        <name>Mn(2+)</name>
        <dbReference type="ChEBI" id="CHEBI:29035"/>
    </cofactor>
</comment>
<evidence type="ECO:0000256" key="12">
    <source>
        <dbReference type="ARBA" id="ARBA00023128"/>
    </source>
</evidence>
<dbReference type="GO" id="GO:0005634">
    <property type="term" value="C:nucleus"/>
    <property type="evidence" value="ECO:0007669"/>
    <property type="project" value="UniProtKB-SubCell"/>
</dbReference>
<dbReference type="InterPro" id="IPR050699">
    <property type="entry name" value="RNA-DNA_Helicase"/>
</dbReference>
<dbReference type="Pfam" id="PF12513">
    <property type="entry name" value="SUV3_C"/>
    <property type="match status" value="1"/>
</dbReference>
<dbReference type="Gene3D" id="1.20.58.1080">
    <property type="match status" value="1"/>
</dbReference>
<dbReference type="Pfam" id="PF22527">
    <property type="entry name" value="DEXQc_Suv3"/>
    <property type="match status" value="2"/>
</dbReference>
<dbReference type="PROSITE" id="PS51194">
    <property type="entry name" value="HELICASE_CTER"/>
    <property type="match status" value="1"/>
</dbReference>